<reference evidence="1 2" key="2">
    <citation type="journal article" date="2021" name="Genomics">
        <title>High-quality reference genome for Clonorchis sinensis.</title>
        <authorList>
            <person name="Young N.D."/>
            <person name="Stroehlein A.J."/>
            <person name="Kinkar L."/>
            <person name="Wang T."/>
            <person name="Sohn W.M."/>
            <person name="Chang B.C.H."/>
            <person name="Kaur P."/>
            <person name="Weisz D."/>
            <person name="Dudchenko O."/>
            <person name="Aiden E.L."/>
            <person name="Korhonen P.K."/>
            <person name="Gasser R.B."/>
        </authorList>
    </citation>
    <scope>NUCLEOTIDE SEQUENCE [LARGE SCALE GENOMIC DNA]</scope>
    <source>
        <strain evidence="1">Cs-k2</strain>
    </source>
</reference>
<keyword evidence="2" id="KW-1185">Reference proteome</keyword>
<comment type="caution">
    <text evidence="1">The sequence shown here is derived from an EMBL/GenBank/DDBJ whole genome shotgun (WGS) entry which is preliminary data.</text>
</comment>
<protein>
    <submittedName>
        <fullName evidence="1">Uncharacterized protein</fullName>
    </submittedName>
</protein>
<accession>A0A419QET4</accession>
<dbReference type="OrthoDB" id="6229751at2759"/>
<evidence type="ECO:0000313" key="1">
    <source>
        <dbReference type="EMBL" id="KAG5446786.1"/>
    </source>
</evidence>
<name>A0A419QET4_CLOSI</name>
<dbReference type="InParanoid" id="A0A419QET4"/>
<proteinExistence type="predicted"/>
<dbReference type="Proteomes" id="UP000286415">
    <property type="component" value="Unassembled WGS sequence"/>
</dbReference>
<sequence>MAKPLVAEGFAVPDFRFLTQSTNNACVNSRLPKRVLSSTSNSERRKQRGGQPLTWQKGMKEITKSLGAVGATRLPGWRPHDHHCVWLKMLQDMTANRCQWRSCFQFLPKIARMSI</sequence>
<dbReference type="EMBL" id="NIRI02000056">
    <property type="protein sequence ID" value="KAG5446786.1"/>
    <property type="molecule type" value="Genomic_DNA"/>
</dbReference>
<reference evidence="1 2" key="1">
    <citation type="journal article" date="2018" name="Biotechnol. Adv.">
        <title>Improved genomic resources and new bioinformatic workflow for the carcinogenic parasite Clonorchis sinensis: Biotechnological implications.</title>
        <authorList>
            <person name="Wang D."/>
            <person name="Korhonen P.K."/>
            <person name="Gasser R.B."/>
            <person name="Young N.D."/>
        </authorList>
    </citation>
    <scope>NUCLEOTIDE SEQUENCE [LARGE SCALE GENOMIC DNA]</scope>
    <source>
        <strain evidence="1">Cs-k2</strain>
    </source>
</reference>
<organism evidence="1 2">
    <name type="scientific">Clonorchis sinensis</name>
    <name type="common">Chinese liver fluke</name>
    <dbReference type="NCBI Taxonomy" id="79923"/>
    <lineage>
        <taxon>Eukaryota</taxon>
        <taxon>Metazoa</taxon>
        <taxon>Spiralia</taxon>
        <taxon>Lophotrochozoa</taxon>
        <taxon>Platyhelminthes</taxon>
        <taxon>Trematoda</taxon>
        <taxon>Digenea</taxon>
        <taxon>Opisthorchiida</taxon>
        <taxon>Opisthorchiata</taxon>
        <taxon>Opisthorchiidae</taxon>
        <taxon>Clonorchis</taxon>
    </lineage>
</organism>
<evidence type="ECO:0000313" key="2">
    <source>
        <dbReference type="Proteomes" id="UP000286415"/>
    </source>
</evidence>
<dbReference type="AlphaFoldDB" id="A0A419QET4"/>
<gene>
    <name evidence="1" type="ORF">CSKR_105543</name>
</gene>